<comment type="caution">
    <text evidence="6">The sequence shown here is derived from an EMBL/GenBank/DDBJ whole genome shotgun (WGS) entry which is preliminary data.</text>
</comment>
<feature type="transmembrane region" description="Helical" evidence="5">
    <location>
        <begin position="252"/>
        <end position="276"/>
    </location>
</feature>
<feature type="transmembrane region" description="Helical" evidence="5">
    <location>
        <begin position="88"/>
        <end position="115"/>
    </location>
</feature>
<dbReference type="Pfam" id="PF01040">
    <property type="entry name" value="UbiA"/>
    <property type="match status" value="1"/>
</dbReference>
<feature type="transmembrane region" description="Helical" evidence="5">
    <location>
        <begin position="198"/>
        <end position="219"/>
    </location>
</feature>
<dbReference type="GO" id="GO:0016020">
    <property type="term" value="C:membrane"/>
    <property type="evidence" value="ECO:0007669"/>
    <property type="project" value="UniProtKB-SubCell"/>
</dbReference>
<keyword evidence="6" id="KW-0808">Transferase</keyword>
<evidence type="ECO:0000313" key="7">
    <source>
        <dbReference type="Proteomes" id="UP000578352"/>
    </source>
</evidence>
<feature type="transmembrane region" description="Helical" evidence="5">
    <location>
        <begin position="225"/>
        <end position="245"/>
    </location>
</feature>
<feature type="transmembrane region" description="Helical" evidence="5">
    <location>
        <begin position="127"/>
        <end position="145"/>
    </location>
</feature>
<reference evidence="6 7" key="1">
    <citation type="submission" date="2020-07" db="EMBL/GenBank/DDBJ databases">
        <title>Sequencing the genomes of 1000 actinobacteria strains.</title>
        <authorList>
            <person name="Klenk H.-P."/>
        </authorList>
    </citation>
    <scope>NUCLEOTIDE SEQUENCE [LARGE SCALE GENOMIC DNA]</scope>
    <source>
        <strain evidence="6 7">DSM 15165</strain>
    </source>
</reference>
<feature type="transmembrane region" description="Helical" evidence="5">
    <location>
        <begin position="38"/>
        <end position="55"/>
    </location>
</feature>
<name>A0A853CUW1_9MICO</name>
<proteinExistence type="predicted"/>
<sequence>MASKPISLLLASHPGPTAVVTVVAVGLGIGLGYPPGRLGLLALAILLGQLSIGWSNDWLDAARDRAVARADKPAARGDIPLPVVRASAFVALALALLVTALLGVGALIAHAVAIAGGWAYNLGLKTTAASFVPFAVSFGLLPAIATLGQEHPAWPAPWVLAAGALLGVAAHVTNVLPDLADDARTGIRGLPHRLGARASGLLAFGCLAVATVLITFGPGLPVRPLLVAGLVIGIAAVVAGVVLLLRRSPTRLLMQLIMTCAIVDVAMLALAGQSIAAG</sequence>
<organism evidence="6 7">
    <name type="scientific">Leifsonia shinshuensis</name>
    <dbReference type="NCBI Taxonomy" id="150026"/>
    <lineage>
        <taxon>Bacteria</taxon>
        <taxon>Bacillati</taxon>
        <taxon>Actinomycetota</taxon>
        <taxon>Actinomycetes</taxon>
        <taxon>Micrococcales</taxon>
        <taxon>Microbacteriaceae</taxon>
        <taxon>Leifsonia</taxon>
    </lineage>
</organism>
<dbReference type="Gene3D" id="1.10.357.140">
    <property type="entry name" value="UbiA prenyltransferase"/>
    <property type="match status" value="1"/>
</dbReference>
<keyword evidence="4 5" id="KW-0472">Membrane</keyword>
<evidence type="ECO:0000256" key="2">
    <source>
        <dbReference type="ARBA" id="ARBA00022692"/>
    </source>
</evidence>
<dbReference type="Proteomes" id="UP000578352">
    <property type="component" value="Unassembled WGS sequence"/>
</dbReference>
<keyword evidence="2 5" id="KW-0812">Transmembrane</keyword>
<feature type="transmembrane region" description="Helical" evidence="5">
    <location>
        <begin position="157"/>
        <end position="177"/>
    </location>
</feature>
<evidence type="ECO:0000256" key="4">
    <source>
        <dbReference type="ARBA" id="ARBA00023136"/>
    </source>
</evidence>
<dbReference type="EMBL" id="JACCFL010000001">
    <property type="protein sequence ID" value="NYJ24192.1"/>
    <property type="molecule type" value="Genomic_DNA"/>
</dbReference>
<evidence type="ECO:0000256" key="1">
    <source>
        <dbReference type="ARBA" id="ARBA00004141"/>
    </source>
</evidence>
<accession>A0A853CUW1</accession>
<evidence type="ECO:0000256" key="3">
    <source>
        <dbReference type="ARBA" id="ARBA00022989"/>
    </source>
</evidence>
<dbReference type="InterPro" id="IPR000537">
    <property type="entry name" value="UbiA_prenyltransferase"/>
</dbReference>
<gene>
    <name evidence="6" type="ORF">HNR13_002479</name>
</gene>
<feature type="transmembrane region" description="Helical" evidence="5">
    <location>
        <begin position="6"/>
        <end position="31"/>
    </location>
</feature>
<keyword evidence="3 5" id="KW-1133">Transmembrane helix</keyword>
<dbReference type="RefSeq" id="WP_179606158.1">
    <property type="nucleotide sequence ID" value="NZ_BAABEH010000001.1"/>
</dbReference>
<dbReference type="AlphaFoldDB" id="A0A853CUW1"/>
<evidence type="ECO:0000313" key="6">
    <source>
        <dbReference type="EMBL" id="NYJ24192.1"/>
    </source>
</evidence>
<dbReference type="InterPro" id="IPR044878">
    <property type="entry name" value="UbiA_sf"/>
</dbReference>
<dbReference type="GO" id="GO:0016765">
    <property type="term" value="F:transferase activity, transferring alkyl or aryl (other than methyl) groups"/>
    <property type="evidence" value="ECO:0007669"/>
    <property type="project" value="InterPro"/>
</dbReference>
<protein>
    <submittedName>
        <fullName evidence="6">4-hydroxybenzoate polyprenyltransferase</fullName>
    </submittedName>
</protein>
<comment type="subcellular location">
    <subcellularLocation>
        <location evidence="1">Membrane</location>
        <topology evidence="1">Multi-pass membrane protein</topology>
    </subcellularLocation>
</comment>
<evidence type="ECO:0000256" key="5">
    <source>
        <dbReference type="SAM" id="Phobius"/>
    </source>
</evidence>